<dbReference type="InterPro" id="IPR018484">
    <property type="entry name" value="FGGY_N"/>
</dbReference>
<sequence length="533" mass="59042">MYILSYDIGTSGVKTCLYLLEDQSLTTVGSSLREYDLHIYPDGGAEQDPEQWWEALCESTQELRKTYPDQLDQVEGISFCSQMQSVVLVDEDGNALRPSMSYMDQRAEKQRREGIAHGVQIAGLNARKLLVSLRHTGAVSASVKDPVWKYHWVRDNEPEIFAKVHRWVDVKEYLIGRMTGRFIMSEDSAFAALLLDVHAKTPQWSKPVCKLFNVNMDHLPEIVASTTVVGPLRAKQAEELGLREGVKVIAGGGDSSLIPVGAGAANLNDTHIYWGTSGWVGTVTNKQKVDLSAMIASVTGAQHGYYNYFAELETAGKCFQWVRDHLALDEINIYLEKKDITSDPEAQNTSLYEYMSKVIETSPPGSNGVIFTPWLHGNRCPFEDPNARGMFFNLGIETGKRDMIRAVIEGVCYHLRWFVETQEKKVKTSKAVRFVGGGALSPTTCQILADVLGRTVEIVDDPQNVGSVGAAIVTACGLGAYNSVNAAAQLIKPTHRYTPNPDNRAVYDHNFAAFISLYKNNKKTFAMLNGGKK</sequence>
<evidence type="ECO:0000259" key="5">
    <source>
        <dbReference type="Pfam" id="PF02782"/>
    </source>
</evidence>
<dbReference type="Gene3D" id="3.30.420.40">
    <property type="match status" value="2"/>
</dbReference>
<name>A0A4Q9UZ87_9ACTO</name>
<dbReference type="SUPFAM" id="SSF53067">
    <property type="entry name" value="Actin-like ATPase domain"/>
    <property type="match status" value="2"/>
</dbReference>
<evidence type="ECO:0000256" key="2">
    <source>
        <dbReference type="ARBA" id="ARBA00022679"/>
    </source>
</evidence>
<comment type="similarity">
    <text evidence="1">Belongs to the FGGY kinase family.</text>
</comment>
<accession>A0A4Q9UZ87</accession>
<dbReference type="Proteomes" id="UP000293036">
    <property type="component" value="Unassembled WGS sequence"/>
</dbReference>
<keyword evidence="7" id="KW-1185">Reference proteome</keyword>
<gene>
    <name evidence="6" type="ORF">EZJ44_07045</name>
</gene>
<proteinExistence type="inferred from homology"/>
<dbReference type="Pfam" id="PF00370">
    <property type="entry name" value="FGGY_N"/>
    <property type="match status" value="1"/>
</dbReference>
<dbReference type="OrthoDB" id="9805576at2"/>
<dbReference type="InterPro" id="IPR000577">
    <property type="entry name" value="Carb_kinase_FGGY"/>
</dbReference>
<protein>
    <submittedName>
        <fullName evidence="6">Carbohydrate kinase</fullName>
    </submittedName>
</protein>
<dbReference type="InterPro" id="IPR018485">
    <property type="entry name" value="FGGY_C"/>
</dbReference>
<keyword evidence="3 6" id="KW-0418">Kinase</keyword>
<dbReference type="PANTHER" id="PTHR43095">
    <property type="entry name" value="SUGAR KINASE"/>
    <property type="match status" value="1"/>
</dbReference>
<evidence type="ECO:0000259" key="4">
    <source>
        <dbReference type="Pfam" id="PF00370"/>
    </source>
</evidence>
<evidence type="ECO:0000256" key="3">
    <source>
        <dbReference type="ARBA" id="ARBA00022777"/>
    </source>
</evidence>
<dbReference type="PIRSF" id="PIRSF000538">
    <property type="entry name" value="GlpK"/>
    <property type="match status" value="1"/>
</dbReference>
<keyword evidence="2" id="KW-0808">Transferase</keyword>
<dbReference type="EMBL" id="SJDT01000005">
    <property type="protein sequence ID" value="TBW21053.1"/>
    <property type="molecule type" value="Genomic_DNA"/>
</dbReference>
<comment type="caution">
    <text evidence="6">The sequence shown here is derived from an EMBL/GenBank/DDBJ whole genome shotgun (WGS) entry which is preliminary data.</text>
</comment>
<evidence type="ECO:0000256" key="1">
    <source>
        <dbReference type="ARBA" id="ARBA00009156"/>
    </source>
</evidence>
<dbReference type="InterPro" id="IPR050406">
    <property type="entry name" value="FGGY_Carb_Kinase"/>
</dbReference>
<feature type="domain" description="Carbohydrate kinase FGGY N-terminal" evidence="4">
    <location>
        <begin position="2"/>
        <end position="257"/>
    </location>
</feature>
<evidence type="ECO:0000313" key="7">
    <source>
        <dbReference type="Proteomes" id="UP000293036"/>
    </source>
</evidence>
<feature type="domain" description="Carbohydrate kinase FGGY C-terminal" evidence="5">
    <location>
        <begin position="274"/>
        <end position="475"/>
    </location>
</feature>
<evidence type="ECO:0000313" key="6">
    <source>
        <dbReference type="EMBL" id="TBW21053.1"/>
    </source>
</evidence>
<reference evidence="6 7" key="1">
    <citation type="submission" date="2019-02" db="EMBL/GenBank/DDBJ databases">
        <title>Arcanobacterium bovis sp. nov., isolated from the milk of a cow with mastitis.</title>
        <authorList>
            <person name="Sammra O."/>
            <person name="Foster G."/>
            <person name="Hassan A."/>
            <person name="Alssahen M."/>
            <person name="Laemmler C."/>
            <person name="Borowiak M."/>
            <person name="Malorny B."/>
            <person name="Abdulmawjood A."/>
        </authorList>
    </citation>
    <scope>NUCLEOTIDE SEQUENCE [LARGE SCALE GENOMIC DNA]</scope>
    <source>
        <strain evidence="6 7">C605018/01/1</strain>
    </source>
</reference>
<dbReference type="CDD" id="cd07805">
    <property type="entry name" value="ASKHA_NBD_FGGY_CvXK-like"/>
    <property type="match status" value="1"/>
</dbReference>
<dbReference type="Pfam" id="PF02782">
    <property type="entry name" value="FGGY_C"/>
    <property type="match status" value="1"/>
</dbReference>
<dbReference type="RefSeq" id="WP_131281717.1">
    <property type="nucleotide sequence ID" value="NZ_JBHSLR010000002.1"/>
</dbReference>
<dbReference type="GO" id="GO:0005975">
    <property type="term" value="P:carbohydrate metabolic process"/>
    <property type="evidence" value="ECO:0007669"/>
    <property type="project" value="InterPro"/>
</dbReference>
<dbReference type="GO" id="GO:0016301">
    <property type="term" value="F:kinase activity"/>
    <property type="evidence" value="ECO:0007669"/>
    <property type="project" value="UniProtKB-KW"/>
</dbReference>
<organism evidence="6 7">
    <name type="scientific">Arcanobacterium bovis</name>
    <dbReference type="NCBI Taxonomy" id="2529275"/>
    <lineage>
        <taxon>Bacteria</taxon>
        <taxon>Bacillati</taxon>
        <taxon>Actinomycetota</taxon>
        <taxon>Actinomycetes</taxon>
        <taxon>Actinomycetales</taxon>
        <taxon>Actinomycetaceae</taxon>
        <taxon>Arcanobacterium</taxon>
    </lineage>
</organism>
<dbReference type="AlphaFoldDB" id="A0A4Q9UZ87"/>
<dbReference type="InterPro" id="IPR043129">
    <property type="entry name" value="ATPase_NBD"/>
</dbReference>